<evidence type="ECO:0000313" key="2">
    <source>
        <dbReference type="Proteomes" id="UP000541444"/>
    </source>
</evidence>
<comment type="caution">
    <text evidence="1">The sequence shown here is derived from an EMBL/GenBank/DDBJ whole genome shotgun (WGS) entry which is preliminary data.</text>
</comment>
<gene>
    <name evidence="1" type="ORF">GIB67_020872</name>
</gene>
<dbReference type="Proteomes" id="UP000541444">
    <property type="component" value="Unassembled WGS sequence"/>
</dbReference>
<feature type="non-terminal residue" evidence="1">
    <location>
        <position position="70"/>
    </location>
</feature>
<protein>
    <submittedName>
        <fullName evidence="1">Uncharacterized protein</fullName>
    </submittedName>
</protein>
<proteinExistence type="predicted"/>
<keyword evidence="2" id="KW-1185">Reference proteome</keyword>
<dbReference type="EMBL" id="JACGCM010001726">
    <property type="protein sequence ID" value="KAF6150789.1"/>
    <property type="molecule type" value="Genomic_DNA"/>
</dbReference>
<reference evidence="1 2" key="1">
    <citation type="journal article" date="2020" name="IScience">
        <title>Genome Sequencing of the Endangered Kingdonia uniflora (Circaeasteraceae, Ranunculales) Reveals Potential Mechanisms of Evolutionary Specialization.</title>
        <authorList>
            <person name="Sun Y."/>
            <person name="Deng T."/>
            <person name="Zhang A."/>
            <person name="Moore M.J."/>
            <person name="Landis J.B."/>
            <person name="Lin N."/>
            <person name="Zhang H."/>
            <person name="Zhang X."/>
            <person name="Huang J."/>
            <person name="Zhang X."/>
            <person name="Sun H."/>
            <person name="Wang H."/>
        </authorList>
    </citation>
    <scope>NUCLEOTIDE SEQUENCE [LARGE SCALE GENOMIC DNA]</scope>
    <source>
        <strain evidence="1">TB1705</strain>
        <tissue evidence="1">Leaf</tissue>
    </source>
</reference>
<evidence type="ECO:0000313" key="1">
    <source>
        <dbReference type="EMBL" id="KAF6150789.1"/>
    </source>
</evidence>
<dbReference type="AlphaFoldDB" id="A0A7J7M7D5"/>
<organism evidence="1 2">
    <name type="scientific">Kingdonia uniflora</name>
    <dbReference type="NCBI Taxonomy" id="39325"/>
    <lineage>
        <taxon>Eukaryota</taxon>
        <taxon>Viridiplantae</taxon>
        <taxon>Streptophyta</taxon>
        <taxon>Embryophyta</taxon>
        <taxon>Tracheophyta</taxon>
        <taxon>Spermatophyta</taxon>
        <taxon>Magnoliopsida</taxon>
        <taxon>Ranunculales</taxon>
        <taxon>Circaeasteraceae</taxon>
        <taxon>Kingdonia</taxon>
    </lineage>
</organism>
<name>A0A7J7M7D5_9MAGN</name>
<sequence length="70" mass="7559">NSSSLPTLPTLGLSQGIVGIVEFCDGNEMGLLFMLASDTQSKFENIKAYLSYAKKPTGQRVSRPSFEDDG</sequence>
<accession>A0A7J7M7D5</accession>